<evidence type="ECO:0000256" key="2">
    <source>
        <dbReference type="ARBA" id="ARBA00005814"/>
    </source>
</evidence>
<evidence type="ECO:0000256" key="5">
    <source>
        <dbReference type="ARBA" id="ARBA00022741"/>
    </source>
</evidence>
<feature type="region of interest" description="Disordered" evidence="9">
    <location>
        <begin position="1"/>
        <end position="41"/>
    </location>
</feature>
<keyword evidence="8" id="KW-0472">Membrane</keyword>
<feature type="domain" description="ABC transporter" evidence="10">
    <location>
        <begin position="82"/>
        <end position="331"/>
    </location>
</feature>
<dbReference type="GO" id="GO:0016887">
    <property type="term" value="F:ATP hydrolysis activity"/>
    <property type="evidence" value="ECO:0007669"/>
    <property type="project" value="InterPro"/>
</dbReference>
<reference evidence="11" key="1">
    <citation type="submission" date="2014-12" db="EMBL/GenBank/DDBJ databases">
        <title>Insight into the proteome of Arion vulgaris.</title>
        <authorList>
            <person name="Aradska J."/>
            <person name="Bulat T."/>
            <person name="Smidak R."/>
            <person name="Sarate P."/>
            <person name="Gangsoo J."/>
            <person name="Sialana F."/>
            <person name="Bilban M."/>
            <person name="Lubec G."/>
        </authorList>
    </citation>
    <scope>NUCLEOTIDE SEQUENCE</scope>
    <source>
        <tissue evidence="11">Skin</tissue>
    </source>
</reference>
<evidence type="ECO:0000256" key="8">
    <source>
        <dbReference type="ARBA" id="ARBA00023136"/>
    </source>
</evidence>
<protein>
    <recommendedName>
        <fullName evidence="10">ABC transporter domain-containing protein</fullName>
    </recommendedName>
</protein>
<dbReference type="SUPFAM" id="SSF52540">
    <property type="entry name" value="P-loop containing nucleoside triphosphate hydrolases"/>
    <property type="match status" value="1"/>
</dbReference>
<name>A0A0B6ZSC7_9EUPU</name>
<dbReference type="Gene3D" id="3.40.50.300">
    <property type="entry name" value="P-loop containing nucleotide triphosphate hydrolases"/>
    <property type="match status" value="1"/>
</dbReference>
<keyword evidence="7" id="KW-1133">Transmembrane helix</keyword>
<keyword evidence="3" id="KW-0813">Transport</keyword>
<comment type="subcellular location">
    <subcellularLocation>
        <location evidence="1">Membrane</location>
        <topology evidence="1">Multi-pass membrane protein</topology>
    </subcellularLocation>
</comment>
<dbReference type="GO" id="GO:0005886">
    <property type="term" value="C:plasma membrane"/>
    <property type="evidence" value="ECO:0007669"/>
    <property type="project" value="TreeGrafter"/>
</dbReference>
<evidence type="ECO:0000256" key="4">
    <source>
        <dbReference type="ARBA" id="ARBA00022692"/>
    </source>
</evidence>
<evidence type="ECO:0000256" key="1">
    <source>
        <dbReference type="ARBA" id="ARBA00004141"/>
    </source>
</evidence>
<dbReference type="CDD" id="cd03213">
    <property type="entry name" value="ABCG_EPDR"/>
    <property type="match status" value="1"/>
</dbReference>
<evidence type="ECO:0000256" key="6">
    <source>
        <dbReference type="ARBA" id="ARBA00022840"/>
    </source>
</evidence>
<feature type="compositionally biased region" description="Basic and acidic residues" evidence="9">
    <location>
        <begin position="1"/>
        <end position="18"/>
    </location>
</feature>
<proteinExistence type="inferred from homology"/>
<feature type="non-terminal residue" evidence="11">
    <location>
        <position position="354"/>
    </location>
</feature>
<evidence type="ECO:0000256" key="7">
    <source>
        <dbReference type="ARBA" id="ARBA00022989"/>
    </source>
</evidence>
<dbReference type="PROSITE" id="PS00211">
    <property type="entry name" value="ABC_TRANSPORTER_1"/>
    <property type="match status" value="1"/>
</dbReference>
<keyword evidence="4" id="KW-0812">Transmembrane</keyword>
<keyword evidence="6" id="KW-0067">ATP-binding</keyword>
<dbReference type="EMBL" id="HACG01024422">
    <property type="protein sequence ID" value="CEK71287.1"/>
    <property type="molecule type" value="Transcribed_RNA"/>
</dbReference>
<comment type="similarity">
    <text evidence="2">Belongs to the ABC transporter superfamily. ABCG family. Eye pigment precursor importer (TC 3.A.1.204) subfamily.</text>
</comment>
<dbReference type="InterPro" id="IPR027417">
    <property type="entry name" value="P-loop_NTPase"/>
</dbReference>
<dbReference type="GO" id="GO:0005524">
    <property type="term" value="F:ATP binding"/>
    <property type="evidence" value="ECO:0007669"/>
    <property type="project" value="UniProtKB-KW"/>
</dbReference>
<feature type="compositionally biased region" description="Polar residues" evidence="9">
    <location>
        <begin position="30"/>
        <end position="41"/>
    </location>
</feature>
<gene>
    <name evidence="11" type="primary">ORF77677</name>
</gene>
<evidence type="ECO:0000256" key="9">
    <source>
        <dbReference type="SAM" id="MobiDB-lite"/>
    </source>
</evidence>
<dbReference type="SMART" id="SM00382">
    <property type="entry name" value="AAA"/>
    <property type="match status" value="1"/>
</dbReference>
<dbReference type="PANTHER" id="PTHR48041">
    <property type="entry name" value="ABC TRANSPORTER G FAMILY MEMBER 28"/>
    <property type="match status" value="1"/>
</dbReference>
<dbReference type="AlphaFoldDB" id="A0A0B6ZSC7"/>
<dbReference type="InterPro" id="IPR050352">
    <property type="entry name" value="ABCG_transporters"/>
</dbReference>
<keyword evidence="5" id="KW-0547">Nucleotide-binding</keyword>
<accession>A0A0B6ZSC7</accession>
<evidence type="ECO:0000259" key="10">
    <source>
        <dbReference type="PROSITE" id="PS50893"/>
    </source>
</evidence>
<organism evidence="11">
    <name type="scientific">Arion vulgaris</name>
    <dbReference type="NCBI Taxonomy" id="1028688"/>
    <lineage>
        <taxon>Eukaryota</taxon>
        <taxon>Metazoa</taxon>
        <taxon>Spiralia</taxon>
        <taxon>Lophotrochozoa</taxon>
        <taxon>Mollusca</taxon>
        <taxon>Gastropoda</taxon>
        <taxon>Heterobranchia</taxon>
        <taxon>Euthyneura</taxon>
        <taxon>Panpulmonata</taxon>
        <taxon>Eupulmonata</taxon>
        <taxon>Stylommatophora</taxon>
        <taxon>Helicina</taxon>
        <taxon>Arionoidea</taxon>
        <taxon>Arionidae</taxon>
        <taxon>Arion</taxon>
    </lineage>
</organism>
<dbReference type="InterPro" id="IPR043926">
    <property type="entry name" value="ABCG_dom"/>
</dbReference>
<dbReference type="PROSITE" id="PS50893">
    <property type="entry name" value="ABC_TRANSPORTER_2"/>
    <property type="match status" value="1"/>
</dbReference>
<dbReference type="Pfam" id="PF00005">
    <property type="entry name" value="ABC_tran"/>
    <property type="match status" value="1"/>
</dbReference>
<evidence type="ECO:0000256" key="3">
    <source>
        <dbReference type="ARBA" id="ARBA00022448"/>
    </source>
</evidence>
<dbReference type="InterPro" id="IPR017871">
    <property type="entry name" value="ABC_transporter-like_CS"/>
</dbReference>
<dbReference type="InterPro" id="IPR003439">
    <property type="entry name" value="ABC_transporter-like_ATP-bd"/>
</dbReference>
<sequence>MANNDERTSLLRSGESESRSTSGNFAGANAETNYRNSSGGYTQVRIEETARQQTSVRNITRVSSVERLYPIALSWKGINVSVNVSEKKRICCGGSNAEQATKQVLTDVSGIVQPGSLLAIMGASGAGKSTLLNVLTRRNTKSYTFSGDIRLNGWNVGDGIKNVSAYVQQDDLFISTLSVREQLQFRALLRMDRRMGKVARLARVEEVIVEMGLSNCANSRIGNAGGGKKGISGGERKRLSFASESLTNPPIFFCDEPTSGLDTFMAQNIVHTLQEMAERGRTILCTIHQPSSDLFSLFNKILLLSEGRTVFMGTPDETIEFFDRHEYPCPRNYNPADHFIFTLAIIPGKEAECR</sequence>
<dbReference type="PANTHER" id="PTHR48041:SF139">
    <property type="entry name" value="PROTEIN SCARLET"/>
    <property type="match status" value="1"/>
</dbReference>
<dbReference type="Pfam" id="PF19055">
    <property type="entry name" value="ABC2_membrane_7"/>
    <property type="match status" value="1"/>
</dbReference>
<dbReference type="InterPro" id="IPR003593">
    <property type="entry name" value="AAA+_ATPase"/>
</dbReference>
<dbReference type="GO" id="GO:0140359">
    <property type="term" value="F:ABC-type transporter activity"/>
    <property type="evidence" value="ECO:0007669"/>
    <property type="project" value="InterPro"/>
</dbReference>
<evidence type="ECO:0000313" key="11">
    <source>
        <dbReference type="EMBL" id="CEK71287.1"/>
    </source>
</evidence>